<name>A0A4Y3RRZ7_9ACTN</name>
<evidence type="ECO:0000259" key="4">
    <source>
        <dbReference type="PROSITE" id="PS01124"/>
    </source>
</evidence>
<dbReference type="GO" id="GO:0043565">
    <property type="term" value="F:sequence-specific DNA binding"/>
    <property type="evidence" value="ECO:0007669"/>
    <property type="project" value="InterPro"/>
</dbReference>
<dbReference type="Pfam" id="PF14525">
    <property type="entry name" value="AraC_binding_2"/>
    <property type="match status" value="1"/>
</dbReference>
<proteinExistence type="predicted"/>
<dbReference type="InterPro" id="IPR018060">
    <property type="entry name" value="HTH_AraC"/>
</dbReference>
<evidence type="ECO:0000256" key="2">
    <source>
        <dbReference type="ARBA" id="ARBA00023125"/>
    </source>
</evidence>
<reference evidence="5 6" key="1">
    <citation type="submission" date="2019-06" db="EMBL/GenBank/DDBJ databases">
        <title>Whole genome shotgun sequence of Streptomyces gardneri NBRC 12865.</title>
        <authorList>
            <person name="Hosoyama A."/>
            <person name="Uohara A."/>
            <person name="Ohji S."/>
            <person name="Ichikawa N."/>
        </authorList>
    </citation>
    <scope>NUCLEOTIDE SEQUENCE [LARGE SCALE GENOMIC DNA]</scope>
    <source>
        <strain evidence="5 6">NBRC 12865</strain>
    </source>
</reference>
<keyword evidence="3" id="KW-0804">Transcription</keyword>
<dbReference type="AlphaFoldDB" id="A0A4Y3RRZ7"/>
<keyword evidence="6" id="KW-1185">Reference proteome</keyword>
<dbReference type="PANTHER" id="PTHR46796:SF6">
    <property type="entry name" value="ARAC SUBFAMILY"/>
    <property type="match status" value="1"/>
</dbReference>
<accession>A0A4Y3RRZ7</accession>
<evidence type="ECO:0000313" key="5">
    <source>
        <dbReference type="EMBL" id="GEB58670.1"/>
    </source>
</evidence>
<evidence type="ECO:0000313" key="6">
    <source>
        <dbReference type="Proteomes" id="UP000315226"/>
    </source>
</evidence>
<dbReference type="PROSITE" id="PS01124">
    <property type="entry name" value="HTH_ARAC_FAMILY_2"/>
    <property type="match status" value="1"/>
</dbReference>
<keyword evidence="2" id="KW-0238">DNA-binding</keyword>
<organism evidence="5 6">
    <name type="scientific">Streptomyces gardneri</name>
    <dbReference type="NCBI Taxonomy" id="66892"/>
    <lineage>
        <taxon>Bacteria</taxon>
        <taxon>Bacillati</taxon>
        <taxon>Actinomycetota</taxon>
        <taxon>Actinomycetes</taxon>
        <taxon>Kitasatosporales</taxon>
        <taxon>Streptomycetaceae</taxon>
        <taxon>Streptomyces</taxon>
    </lineage>
</organism>
<dbReference type="GO" id="GO:0003700">
    <property type="term" value="F:DNA-binding transcription factor activity"/>
    <property type="evidence" value="ECO:0007669"/>
    <property type="project" value="InterPro"/>
</dbReference>
<feature type="domain" description="HTH araC/xylS-type" evidence="4">
    <location>
        <begin position="218"/>
        <end position="319"/>
    </location>
</feature>
<comment type="caution">
    <text evidence="5">The sequence shown here is derived from an EMBL/GenBank/DDBJ whole genome shotgun (WGS) entry which is preliminary data.</text>
</comment>
<dbReference type="EMBL" id="BJMN01000027">
    <property type="protein sequence ID" value="GEB58670.1"/>
    <property type="molecule type" value="Genomic_DNA"/>
</dbReference>
<evidence type="ECO:0000256" key="1">
    <source>
        <dbReference type="ARBA" id="ARBA00023015"/>
    </source>
</evidence>
<dbReference type="PANTHER" id="PTHR46796">
    <property type="entry name" value="HTH-TYPE TRANSCRIPTIONAL ACTIVATOR RHAS-RELATED"/>
    <property type="match status" value="1"/>
</dbReference>
<dbReference type="SMART" id="SM00342">
    <property type="entry name" value="HTH_ARAC"/>
    <property type="match status" value="1"/>
</dbReference>
<keyword evidence="1" id="KW-0805">Transcription regulation</keyword>
<dbReference type="Proteomes" id="UP000315226">
    <property type="component" value="Unassembled WGS sequence"/>
</dbReference>
<dbReference type="InterPro" id="IPR035418">
    <property type="entry name" value="AraC-bd_2"/>
</dbReference>
<dbReference type="Gene3D" id="1.10.10.60">
    <property type="entry name" value="Homeodomain-like"/>
    <property type="match status" value="1"/>
</dbReference>
<dbReference type="SUPFAM" id="SSF46689">
    <property type="entry name" value="Homeodomain-like"/>
    <property type="match status" value="1"/>
</dbReference>
<dbReference type="InterPro" id="IPR050204">
    <property type="entry name" value="AraC_XylS_family_regulators"/>
</dbReference>
<sequence length="328" mass="36187">MDVVFDSDLLPAAARAAGWQELADQALCVTQVRFPDEGSLKVRLKAVALRDGVQLAALTYGSLACRRTPALIRRSDPELYQLALITGGRQNLEQCGRRVSLGRGELVLYDSSRPYEASVTAEGALADSLILNVPKRLLPFRDAQLSRLLAVPLPARQGVGGILARFLTGLGEEAPHCTPQDTGRLQSAALDLAGAVLAHHLDRERSLPAHTHQHVLFLRIESFIRAHLGSEELTPAAVAAAHQMSLRALHRLFGHHNTTVAQFIRRQRLEHCRRDLAARHLSHLTVHAIGTRWGFPRPAVFSRVFRTAYGMPPGEYRHRALLRAGTQR</sequence>
<evidence type="ECO:0000256" key="3">
    <source>
        <dbReference type="ARBA" id="ARBA00023163"/>
    </source>
</evidence>
<dbReference type="InterPro" id="IPR009057">
    <property type="entry name" value="Homeodomain-like_sf"/>
</dbReference>
<dbReference type="Pfam" id="PF12833">
    <property type="entry name" value="HTH_18"/>
    <property type="match status" value="1"/>
</dbReference>
<protein>
    <recommendedName>
        <fullName evidence="4">HTH araC/xylS-type domain-containing protein</fullName>
    </recommendedName>
</protein>
<gene>
    <name evidence="5" type="ORF">SGA01_42750</name>
</gene>